<feature type="transmembrane region" description="Helical" evidence="4">
    <location>
        <begin position="781"/>
        <end position="814"/>
    </location>
</feature>
<dbReference type="EC" id="2.7.7.6" evidence="1"/>
<feature type="region of interest" description="Disordered" evidence="3">
    <location>
        <begin position="441"/>
        <end position="474"/>
    </location>
</feature>
<keyword evidence="7" id="KW-1185">Reference proteome</keyword>
<protein>
    <recommendedName>
        <fullName evidence="1">DNA-directed RNA polymerase</fullName>
        <ecNumber evidence="1">2.7.7.6</ecNumber>
    </recommendedName>
</protein>
<evidence type="ECO:0000259" key="5">
    <source>
        <dbReference type="Pfam" id="PF04998"/>
    </source>
</evidence>
<feature type="compositionally biased region" description="Basic and acidic residues" evidence="3">
    <location>
        <begin position="536"/>
        <end position="547"/>
    </location>
</feature>
<dbReference type="Gene3D" id="6.10.250.2940">
    <property type="match status" value="1"/>
</dbReference>
<keyword evidence="4" id="KW-1133">Transmembrane helix</keyword>
<organism evidence="6 7">
    <name type="scientific">Mycena alexandri</name>
    <dbReference type="NCBI Taxonomy" id="1745969"/>
    <lineage>
        <taxon>Eukaryota</taxon>
        <taxon>Fungi</taxon>
        <taxon>Dikarya</taxon>
        <taxon>Basidiomycota</taxon>
        <taxon>Agaricomycotina</taxon>
        <taxon>Agaricomycetes</taxon>
        <taxon>Agaricomycetidae</taxon>
        <taxon>Agaricales</taxon>
        <taxon>Marasmiineae</taxon>
        <taxon>Mycenaceae</taxon>
        <taxon>Mycena</taxon>
    </lineage>
</organism>
<evidence type="ECO:0000256" key="3">
    <source>
        <dbReference type="SAM" id="MobiDB-lite"/>
    </source>
</evidence>
<dbReference type="SUPFAM" id="SSF64484">
    <property type="entry name" value="beta and beta-prime subunits of DNA dependent RNA-polymerase"/>
    <property type="match status" value="1"/>
</dbReference>
<feature type="region of interest" description="Disordered" evidence="3">
    <location>
        <begin position="696"/>
        <end position="718"/>
    </location>
</feature>
<dbReference type="InterPro" id="IPR051726">
    <property type="entry name" value="Chitin_Synth_Reg"/>
</dbReference>
<feature type="region of interest" description="Disordered" evidence="3">
    <location>
        <begin position="271"/>
        <end position="290"/>
    </location>
</feature>
<dbReference type="Proteomes" id="UP001218188">
    <property type="component" value="Unassembled WGS sequence"/>
</dbReference>
<dbReference type="InterPro" id="IPR007081">
    <property type="entry name" value="RNA_pol_Rpb1_5"/>
</dbReference>
<evidence type="ECO:0000256" key="2">
    <source>
        <dbReference type="ARBA" id="ARBA00022737"/>
    </source>
</evidence>
<feature type="compositionally biased region" description="Low complexity" evidence="3">
    <location>
        <begin position="277"/>
        <end position="286"/>
    </location>
</feature>
<dbReference type="GO" id="GO:0003677">
    <property type="term" value="F:DNA binding"/>
    <property type="evidence" value="ECO:0007669"/>
    <property type="project" value="InterPro"/>
</dbReference>
<dbReference type="GO" id="GO:0006351">
    <property type="term" value="P:DNA-templated transcription"/>
    <property type="evidence" value="ECO:0007669"/>
    <property type="project" value="InterPro"/>
</dbReference>
<reference evidence="6" key="1">
    <citation type="submission" date="2023-03" db="EMBL/GenBank/DDBJ databases">
        <title>Massive genome expansion in bonnet fungi (Mycena s.s.) driven by repeated elements and novel gene families across ecological guilds.</title>
        <authorList>
            <consortium name="Lawrence Berkeley National Laboratory"/>
            <person name="Harder C.B."/>
            <person name="Miyauchi S."/>
            <person name="Viragh M."/>
            <person name="Kuo A."/>
            <person name="Thoen E."/>
            <person name="Andreopoulos B."/>
            <person name="Lu D."/>
            <person name="Skrede I."/>
            <person name="Drula E."/>
            <person name="Henrissat B."/>
            <person name="Morin E."/>
            <person name="Kohler A."/>
            <person name="Barry K."/>
            <person name="LaButti K."/>
            <person name="Morin E."/>
            <person name="Salamov A."/>
            <person name="Lipzen A."/>
            <person name="Mereny Z."/>
            <person name="Hegedus B."/>
            <person name="Baldrian P."/>
            <person name="Stursova M."/>
            <person name="Weitz H."/>
            <person name="Taylor A."/>
            <person name="Grigoriev I.V."/>
            <person name="Nagy L.G."/>
            <person name="Martin F."/>
            <person name="Kauserud H."/>
        </authorList>
    </citation>
    <scope>NUCLEOTIDE SEQUENCE</scope>
    <source>
        <strain evidence="6">CBHHK200</strain>
    </source>
</reference>
<dbReference type="AlphaFoldDB" id="A0AAD6X9B2"/>
<keyword evidence="4" id="KW-0812">Transmembrane</keyword>
<gene>
    <name evidence="6" type="ORF">C8F04DRAFT_1314009</name>
</gene>
<evidence type="ECO:0000256" key="1">
    <source>
        <dbReference type="ARBA" id="ARBA00012418"/>
    </source>
</evidence>
<feature type="compositionally biased region" description="Polar residues" evidence="3">
    <location>
        <begin position="52"/>
        <end position="62"/>
    </location>
</feature>
<feature type="compositionally biased region" description="Acidic residues" evidence="3">
    <location>
        <begin position="696"/>
        <end position="710"/>
    </location>
</feature>
<feature type="region of interest" description="Disordered" evidence="3">
    <location>
        <begin position="49"/>
        <end position="103"/>
    </location>
</feature>
<feature type="domain" description="RNA polymerase Rpb1" evidence="5">
    <location>
        <begin position="15"/>
        <end position="73"/>
    </location>
</feature>
<feature type="region of interest" description="Disordered" evidence="3">
    <location>
        <begin position="520"/>
        <end position="547"/>
    </location>
</feature>
<feature type="compositionally biased region" description="Basic residues" evidence="3">
    <location>
        <begin position="520"/>
        <end position="529"/>
    </location>
</feature>
<proteinExistence type="predicted"/>
<evidence type="ECO:0000313" key="6">
    <source>
        <dbReference type="EMBL" id="KAJ7040130.1"/>
    </source>
</evidence>
<dbReference type="GO" id="GO:0003899">
    <property type="term" value="F:DNA-directed RNA polymerase activity"/>
    <property type="evidence" value="ECO:0007669"/>
    <property type="project" value="UniProtKB-EC"/>
</dbReference>
<sequence>MLGHQFAYSTAPKEFFHTMAGREGLIDTAIKTAETGYIQRWLVKVGEGVGGSTSRPVTQSHPGGQGVTHGGDQCERRPGRVDGRELQSKTHFADPLVAPRPHRVDPQIGVNCWDWDSGDADPDCPQDARMSTLSLTPAPYLGGQPNPYNPNPAARTPTPNATEWQVPCPPMASGPNAAAAAPPCARRHPHRAAPHPGHLTAALPSIAAAPPDAQLVWARDVLFLVDRTPDLAASPLAQVPLILALALAQVPEAVYYRATFAAAGTYPALLPPPTRAPPSATSRPPRGSVSRDYEAFSDAAHALACLNRGAKARDAAALHRLGTAYLLKQLGMLEDGARALGLLHQAACRASLLCPQPAYVFGHILLGEFGASAPTSTPLPIPPALLLPLIPAGETRTSRRSETHSLWAAASLPCGARRGAYARLYPRSLKFYPRYLNNNDATTREQQRAPARAPPDPRARAAARRVGGAGRADAGHAVGGRCILTPLHTLFALWGALGGAPSTSTIHPPSFHLHGCFHPRRRKRARHKAANANTETHPRPRAEDRAPRRTHAAFVGAVLECAVFVVRRGRALGARVENAAQAGGTGEWKGIGAREGIEEAGARLFTQEVAADAVEDDERETDAKKEAKEANAKPLLHVDARRAAGLVHGRWGRRGVWGVVNLLAAGLTTLSACLRAGGPPALVCAVLEALVGVEDEAATPESEPEAESDPEPPTAKLPPALVGVRIRVAGLALRTEVLQGAVRRADAVLLVHALAAFGGGEGVWGGKVAEVWFGFPALLEALLMFLFFSFGAVLLAVRAYALLLTAPALLLLYLRAKAGENGEK</sequence>
<dbReference type="PANTHER" id="PTHR46430">
    <property type="entry name" value="PROTEIN SKT5-RELATED"/>
    <property type="match status" value="1"/>
</dbReference>
<name>A0AAD6X9B2_9AGAR</name>
<dbReference type="EMBL" id="JARJCM010000023">
    <property type="protein sequence ID" value="KAJ7040130.1"/>
    <property type="molecule type" value="Genomic_DNA"/>
</dbReference>
<dbReference type="Pfam" id="PF04998">
    <property type="entry name" value="RNA_pol_Rpb1_5"/>
    <property type="match status" value="1"/>
</dbReference>
<keyword evidence="4" id="KW-0472">Membrane</keyword>
<comment type="caution">
    <text evidence="6">The sequence shown here is derived from an EMBL/GenBank/DDBJ whole genome shotgun (WGS) entry which is preliminary data.</text>
</comment>
<evidence type="ECO:0000256" key="4">
    <source>
        <dbReference type="SAM" id="Phobius"/>
    </source>
</evidence>
<feature type="compositionally biased region" description="Basic and acidic residues" evidence="3">
    <location>
        <begin position="72"/>
        <end position="92"/>
    </location>
</feature>
<dbReference type="PANTHER" id="PTHR46430:SF2">
    <property type="entry name" value="CHITIN SYNTHASE REGULATORY FACTOR 4"/>
    <property type="match status" value="1"/>
</dbReference>
<accession>A0AAD6X9B2</accession>
<evidence type="ECO:0000313" key="7">
    <source>
        <dbReference type="Proteomes" id="UP001218188"/>
    </source>
</evidence>
<keyword evidence="2" id="KW-0677">Repeat</keyword>